<dbReference type="InterPro" id="IPR036866">
    <property type="entry name" value="RibonucZ/Hydroxyglut_hydro"/>
</dbReference>
<dbReference type="InterPro" id="IPR001279">
    <property type="entry name" value="Metallo-B-lactamas"/>
</dbReference>
<proteinExistence type="predicted"/>
<dbReference type="STRING" id="966.BTA35_0200900"/>
<dbReference type="SUPFAM" id="SSF56281">
    <property type="entry name" value="Metallo-hydrolase/oxidoreductase"/>
    <property type="match status" value="1"/>
</dbReference>
<dbReference type="InterPro" id="IPR051682">
    <property type="entry name" value="Mito_Persulfide_Diox"/>
</dbReference>
<keyword evidence="4" id="KW-1185">Reference proteome</keyword>
<dbReference type="SMART" id="SM00849">
    <property type="entry name" value="Lactamase_B"/>
    <property type="match status" value="1"/>
</dbReference>
<sequence length="287" mass="31965">MNPTIKAFFHEATSTFTYVVHDGKNSQCAVIDPVLDFDYKSGSTSTESVEAVIRWITEHKLTPQWILETHAHADHISGAKHIQAKLGGKIAIGEHITLVQGVFKKVFNYGDEFVTDGHHFDDLMVAGSQFKIGDLEAKVLHTPGHTPACITYDIAGKLFVGDTLFMPDVGTARCDFPGGDAETLYDSIHTLLNYPDDTELYMCHDYPPKGREIRHMCTVVEQKEHNIHVGKEASKADFVKMRSTRDATLEMPNLILPSIQINIRAGELPDAENNGVSYLKLPLNQFK</sequence>
<dbReference type="GO" id="GO:0046872">
    <property type="term" value="F:metal ion binding"/>
    <property type="evidence" value="ECO:0007669"/>
    <property type="project" value="UniProtKB-KW"/>
</dbReference>
<gene>
    <name evidence="3" type="ORF">BTA35_0200900</name>
</gene>
<dbReference type="PANTHER" id="PTHR43084">
    <property type="entry name" value="PERSULFIDE DIOXYGENASE ETHE1"/>
    <property type="match status" value="1"/>
</dbReference>
<dbReference type="Gene3D" id="3.60.15.10">
    <property type="entry name" value="Ribonuclease Z/Hydroxyacylglutathione hydrolase-like"/>
    <property type="match status" value="1"/>
</dbReference>
<feature type="domain" description="Metallo-beta-lactamase" evidence="2">
    <location>
        <begin position="14"/>
        <end position="204"/>
    </location>
</feature>
<comment type="caution">
    <text evidence="3">The sequence shown here is derived from an EMBL/GenBank/DDBJ whole genome shotgun (WGS) entry which is preliminary data.</text>
</comment>
<keyword evidence="1" id="KW-0479">Metal-binding</keyword>
<dbReference type="Proteomes" id="UP000190064">
    <property type="component" value="Unassembled WGS sequence"/>
</dbReference>
<dbReference type="InterPro" id="IPR044528">
    <property type="entry name" value="POD-like_MBL-fold"/>
</dbReference>
<evidence type="ECO:0000259" key="2">
    <source>
        <dbReference type="SMART" id="SM00849"/>
    </source>
</evidence>
<dbReference type="Pfam" id="PF00753">
    <property type="entry name" value="Lactamase_B"/>
    <property type="match status" value="1"/>
</dbReference>
<evidence type="ECO:0000313" key="4">
    <source>
        <dbReference type="Proteomes" id="UP000190064"/>
    </source>
</evidence>
<dbReference type="AlphaFoldDB" id="A0A1T1HEH9"/>
<dbReference type="GO" id="GO:0050313">
    <property type="term" value="F:sulfur dioxygenase activity"/>
    <property type="evidence" value="ECO:0007669"/>
    <property type="project" value="InterPro"/>
</dbReference>
<organism evidence="3 4">
    <name type="scientific">Oceanospirillum linum</name>
    <dbReference type="NCBI Taxonomy" id="966"/>
    <lineage>
        <taxon>Bacteria</taxon>
        <taxon>Pseudomonadati</taxon>
        <taxon>Pseudomonadota</taxon>
        <taxon>Gammaproteobacteria</taxon>
        <taxon>Oceanospirillales</taxon>
        <taxon>Oceanospirillaceae</taxon>
        <taxon>Oceanospirillum</taxon>
    </lineage>
</organism>
<dbReference type="GO" id="GO:0070813">
    <property type="term" value="P:hydrogen sulfide metabolic process"/>
    <property type="evidence" value="ECO:0007669"/>
    <property type="project" value="TreeGrafter"/>
</dbReference>
<dbReference type="PANTHER" id="PTHR43084:SF1">
    <property type="entry name" value="PERSULFIDE DIOXYGENASE ETHE1, MITOCHONDRIAL"/>
    <property type="match status" value="1"/>
</dbReference>
<evidence type="ECO:0000256" key="1">
    <source>
        <dbReference type="ARBA" id="ARBA00022723"/>
    </source>
</evidence>
<dbReference type="EMBL" id="MTSD02000001">
    <property type="protein sequence ID" value="OOV88140.1"/>
    <property type="molecule type" value="Genomic_DNA"/>
</dbReference>
<protein>
    <submittedName>
        <fullName evidence="3">MBL fold metallo-hydrolase</fullName>
    </submittedName>
</protein>
<dbReference type="GO" id="GO:0006749">
    <property type="term" value="P:glutathione metabolic process"/>
    <property type="evidence" value="ECO:0007669"/>
    <property type="project" value="InterPro"/>
</dbReference>
<reference evidence="3" key="1">
    <citation type="submission" date="2017-02" db="EMBL/GenBank/DDBJ databases">
        <title>Draft Genome Sequence of the Salt Water Bacterium Oceanospirillum linum ATCC 11336.</title>
        <authorList>
            <person name="Trachtenberg A.M."/>
            <person name="Carney J.G."/>
            <person name="Linnane J.D."/>
            <person name="Rheaume B.A."/>
            <person name="Pitts N.L."/>
            <person name="Mykles D.L."/>
            <person name="Maclea K.S."/>
        </authorList>
    </citation>
    <scope>NUCLEOTIDE SEQUENCE [LARGE SCALE GENOMIC DNA]</scope>
    <source>
        <strain evidence="3">ATCC 11336</strain>
    </source>
</reference>
<dbReference type="CDD" id="cd07724">
    <property type="entry name" value="POD-like_MBL-fold"/>
    <property type="match status" value="1"/>
</dbReference>
<evidence type="ECO:0000313" key="3">
    <source>
        <dbReference type="EMBL" id="OOV88140.1"/>
    </source>
</evidence>
<name>A0A1T1HEH9_OCELI</name>
<accession>A0A1T1HEH9</accession>
<dbReference type="GO" id="GO:0016787">
    <property type="term" value="F:hydrolase activity"/>
    <property type="evidence" value="ECO:0007669"/>
    <property type="project" value="UniProtKB-KW"/>
</dbReference>